<reference evidence="1" key="1">
    <citation type="journal article" date="2020" name="mSystems">
        <title>Genome- and Community-Level Interaction Insights into Carbon Utilization and Element Cycling Functions of Hydrothermarchaeota in Hydrothermal Sediment.</title>
        <authorList>
            <person name="Zhou Z."/>
            <person name="Liu Y."/>
            <person name="Xu W."/>
            <person name="Pan J."/>
            <person name="Luo Z.H."/>
            <person name="Li M."/>
        </authorList>
    </citation>
    <scope>NUCLEOTIDE SEQUENCE</scope>
    <source>
        <strain evidence="1">SpSt-997</strain>
    </source>
</reference>
<dbReference type="AlphaFoldDB" id="A0A8J4M5X5"/>
<protein>
    <submittedName>
        <fullName evidence="1">Uncharacterized protein</fullName>
    </submittedName>
</protein>
<name>A0A8J4M5X5_9PROT</name>
<organism evidence="1">
    <name type="scientific">Acidicaldus sp</name>
    <dbReference type="NCBI Taxonomy" id="1872105"/>
    <lineage>
        <taxon>Bacteria</taxon>
        <taxon>Pseudomonadati</taxon>
        <taxon>Pseudomonadota</taxon>
        <taxon>Alphaproteobacteria</taxon>
        <taxon>Acetobacterales</taxon>
        <taxon>Acetobacteraceae</taxon>
        <taxon>Acidicaldus</taxon>
    </lineage>
</organism>
<accession>A0A8J4M5X5</accession>
<dbReference type="EMBL" id="DTQM01000162">
    <property type="protein sequence ID" value="HGC43181.1"/>
    <property type="molecule type" value="Genomic_DNA"/>
</dbReference>
<sequence length="127" mass="14491">MPKLTKTDLARHRAWLSEWRTPGDMAAYVTDVNDAMGSADFFRQGGVEFLRDAWLAAEFGRHRDSSPVRLVPERERWPDFEARGGDVIERIECAEADICEIATNNDPWARGYCLDLLCVFRRNGGQT</sequence>
<proteinExistence type="predicted"/>
<gene>
    <name evidence="1" type="ORF">ENY07_08180</name>
</gene>
<comment type="caution">
    <text evidence="1">The sequence shown here is derived from an EMBL/GenBank/DDBJ whole genome shotgun (WGS) entry which is preliminary data.</text>
</comment>
<evidence type="ECO:0000313" key="1">
    <source>
        <dbReference type="EMBL" id="HGC43181.1"/>
    </source>
</evidence>